<feature type="transmembrane region" description="Helical" evidence="5">
    <location>
        <begin position="76"/>
        <end position="93"/>
    </location>
</feature>
<organism evidence="6 7">
    <name type="scientific">Cotesia typhae</name>
    <dbReference type="NCBI Taxonomy" id="2053667"/>
    <lineage>
        <taxon>Eukaryota</taxon>
        <taxon>Metazoa</taxon>
        <taxon>Ecdysozoa</taxon>
        <taxon>Arthropoda</taxon>
        <taxon>Hexapoda</taxon>
        <taxon>Insecta</taxon>
        <taxon>Pterygota</taxon>
        <taxon>Neoptera</taxon>
        <taxon>Endopterygota</taxon>
        <taxon>Hymenoptera</taxon>
        <taxon>Apocrita</taxon>
        <taxon>Ichneumonoidea</taxon>
        <taxon>Braconidae</taxon>
        <taxon>Microgastrinae</taxon>
        <taxon>Cotesia</taxon>
    </lineage>
</organism>
<proteinExistence type="predicted"/>
<accession>A0A8J5R4X5</accession>
<evidence type="ECO:0000256" key="2">
    <source>
        <dbReference type="ARBA" id="ARBA00022692"/>
    </source>
</evidence>
<dbReference type="PANTHER" id="PTHR10924:SF4">
    <property type="entry name" value="GH15861P"/>
    <property type="match status" value="1"/>
</dbReference>
<dbReference type="InterPro" id="IPR011701">
    <property type="entry name" value="MFS"/>
</dbReference>
<dbReference type="GO" id="GO:0016020">
    <property type="term" value="C:membrane"/>
    <property type="evidence" value="ECO:0007669"/>
    <property type="project" value="UniProtKB-SubCell"/>
</dbReference>
<evidence type="ECO:0000313" key="6">
    <source>
        <dbReference type="EMBL" id="KAG8041937.1"/>
    </source>
</evidence>
<feature type="transmembrane region" description="Helical" evidence="5">
    <location>
        <begin position="33"/>
        <end position="56"/>
    </location>
</feature>
<evidence type="ECO:0000256" key="4">
    <source>
        <dbReference type="ARBA" id="ARBA00023136"/>
    </source>
</evidence>
<dbReference type="Proteomes" id="UP000729913">
    <property type="component" value="Unassembled WGS sequence"/>
</dbReference>
<sequence>MSRASVDYVKAVELECDIQPTETVETKIYRRRWFMLAIFVIYSASNAMQWIQYSIITDIVMKYYKVDAFLVDMTSMIYMITYIPFIFPASYILDKYGLRYAALAGGLGTALGSWVKVFSVEQDQFLIAFIGHTIVASSQCFILSVPARLAAVWFGPDQVSSACSIGVFGNQLGIAIGFLFPPMLVKDSPDPSIVKDGLKIMNYMNASITTPPLSPSPVQAVQNELEKSDFFQSLKRLGLNFGYVMLLLSYGINVGIFYAISTVLSRIVTSHFPGAQEDAGRMGLAIVCAGMLGSVMCGVILDKTRRFKFFMTGYLPVGFEFAAELTYPEPEGTSAGLLNALVQVFGIIFIIVYGYLIDVTTDFWASLALCGILAVGAVITAIIPNNLRRQNAK</sequence>
<dbReference type="Pfam" id="PF07690">
    <property type="entry name" value="MFS_1"/>
    <property type="match status" value="1"/>
</dbReference>
<name>A0A8J5R4X5_9HYME</name>
<dbReference type="OrthoDB" id="422206at2759"/>
<comment type="subcellular location">
    <subcellularLocation>
        <location evidence="1">Membrane</location>
        <topology evidence="1">Multi-pass membrane protein</topology>
    </subcellularLocation>
</comment>
<feature type="transmembrane region" description="Helical" evidence="5">
    <location>
        <begin position="237"/>
        <end position="260"/>
    </location>
</feature>
<dbReference type="GO" id="GO:0097037">
    <property type="term" value="P:heme export"/>
    <property type="evidence" value="ECO:0007669"/>
    <property type="project" value="TreeGrafter"/>
</dbReference>
<dbReference type="AlphaFoldDB" id="A0A8J5R4X5"/>
<protein>
    <submittedName>
        <fullName evidence="6">Uncharacterized protein</fullName>
    </submittedName>
</protein>
<keyword evidence="4 5" id="KW-0472">Membrane</keyword>
<keyword evidence="2 5" id="KW-0812">Transmembrane</keyword>
<dbReference type="GO" id="GO:0015232">
    <property type="term" value="F:heme transmembrane transporter activity"/>
    <property type="evidence" value="ECO:0007669"/>
    <property type="project" value="TreeGrafter"/>
</dbReference>
<keyword evidence="3 5" id="KW-1133">Transmembrane helix</keyword>
<evidence type="ECO:0000256" key="5">
    <source>
        <dbReference type="SAM" id="Phobius"/>
    </source>
</evidence>
<reference evidence="6" key="2">
    <citation type="submission" date="2021-04" db="EMBL/GenBank/DDBJ databases">
        <title>Genome-wide patterns of bracovirus chromosomal integration into multiple host tissues during parasitism.</title>
        <authorList>
            <person name="Chebbi M.A.C."/>
        </authorList>
    </citation>
    <scope>NUCLEOTIDE SEQUENCE</scope>
    <source>
        <tissue evidence="6">Whole body</tissue>
    </source>
</reference>
<comment type="caution">
    <text evidence="6">The sequence shown here is derived from an EMBL/GenBank/DDBJ whole genome shotgun (WGS) entry which is preliminary data.</text>
</comment>
<dbReference type="InterPro" id="IPR049680">
    <property type="entry name" value="FLVCR1-2_SLC49-like"/>
</dbReference>
<feature type="transmembrane region" description="Helical" evidence="5">
    <location>
        <begin position="280"/>
        <end position="301"/>
    </location>
</feature>
<gene>
    <name evidence="6" type="ORF">G9C98_007241</name>
</gene>
<feature type="transmembrane region" description="Helical" evidence="5">
    <location>
        <begin position="337"/>
        <end position="357"/>
    </location>
</feature>
<evidence type="ECO:0000256" key="1">
    <source>
        <dbReference type="ARBA" id="ARBA00004141"/>
    </source>
</evidence>
<evidence type="ECO:0000256" key="3">
    <source>
        <dbReference type="ARBA" id="ARBA00022989"/>
    </source>
</evidence>
<reference evidence="6" key="1">
    <citation type="submission" date="2020-03" db="EMBL/GenBank/DDBJ databases">
        <authorList>
            <person name="Chebbi M.A."/>
            <person name="Drezen J.M."/>
        </authorList>
    </citation>
    <scope>NUCLEOTIDE SEQUENCE</scope>
    <source>
        <tissue evidence="6">Whole body</tissue>
    </source>
</reference>
<dbReference type="EMBL" id="JAAOIC020000006">
    <property type="protein sequence ID" value="KAG8041937.1"/>
    <property type="molecule type" value="Genomic_DNA"/>
</dbReference>
<evidence type="ECO:0000313" key="7">
    <source>
        <dbReference type="Proteomes" id="UP000729913"/>
    </source>
</evidence>
<feature type="transmembrane region" description="Helical" evidence="5">
    <location>
        <begin position="363"/>
        <end position="383"/>
    </location>
</feature>
<keyword evidence="7" id="KW-1185">Reference proteome</keyword>
<dbReference type="PANTHER" id="PTHR10924">
    <property type="entry name" value="MAJOR FACILITATOR SUPERFAMILY PROTEIN-RELATED"/>
    <property type="match status" value="1"/>
</dbReference>
<dbReference type="GO" id="GO:0020037">
    <property type="term" value="F:heme binding"/>
    <property type="evidence" value="ECO:0007669"/>
    <property type="project" value="TreeGrafter"/>
</dbReference>